<dbReference type="InterPro" id="IPR032722">
    <property type="entry name" value="Deaminase_XOO_2897"/>
</dbReference>
<dbReference type="InterPro" id="IPR022385">
    <property type="entry name" value="Rhs_assc_core"/>
</dbReference>
<reference evidence="7" key="1">
    <citation type="journal article" date="2019" name="Int. J. Syst. Evol. Microbiol.">
        <title>The Global Catalogue of Microorganisms (GCM) 10K type strain sequencing project: providing services to taxonomists for standard genome sequencing and annotation.</title>
        <authorList>
            <consortium name="The Broad Institute Genomics Platform"/>
            <consortium name="The Broad Institute Genome Sequencing Center for Infectious Disease"/>
            <person name="Wu L."/>
            <person name="Ma J."/>
        </authorList>
    </citation>
    <scope>NUCLEOTIDE SEQUENCE [LARGE SCALE GENOMIC DNA]</scope>
    <source>
        <strain evidence="7">JCM 16904</strain>
    </source>
</reference>
<evidence type="ECO:0000256" key="1">
    <source>
        <dbReference type="ARBA" id="ARBA00004613"/>
    </source>
</evidence>
<evidence type="ECO:0000313" key="6">
    <source>
        <dbReference type="EMBL" id="GAA3681883.1"/>
    </source>
</evidence>
<dbReference type="PANTHER" id="PTHR32305:SF15">
    <property type="entry name" value="PROTEIN RHSA-RELATED"/>
    <property type="match status" value="1"/>
</dbReference>
<evidence type="ECO:0000256" key="3">
    <source>
        <dbReference type="ARBA" id="ARBA00023026"/>
    </source>
</evidence>
<organism evidence="6 7">
    <name type="scientific">Nonomuraea antimicrobica</name>
    <dbReference type="NCBI Taxonomy" id="561173"/>
    <lineage>
        <taxon>Bacteria</taxon>
        <taxon>Bacillati</taxon>
        <taxon>Actinomycetota</taxon>
        <taxon>Actinomycetes</taxon>
        <taxon>Streptosporangiales</taxon>
        <taxon>Streptosporangiaceae</taxon>
        <taxon>Nonomuraea</taxon>
    </lineage>
</organism>
<gene>
    <name evidence="6" type="ORF">GCM10022224_052720</name>
</gene>
<dbReference type="Pfam" id="PF03534">
    <property type="entry name" value="SpvB"/>
    <property type="match status" value="1"/>
</dbReference>
<dbReference type="EMBL" id="BAAAZP010000098">
    <property type="protein sequence ID" value="GAA3681883.1"/>
    <property type="molecule type" value="Genomic_DNA"/>
</dbReference>
<dbReference type="Pfam" id="PF12256">
    <property type="entry name" value="TcdB_toxin_midN"/>
    <property type="match status" value="1"/>
</dbReference>
<dbReference type="PANTHER" id="PTHR32305">
    <property type="match status" value="1"/>
</dbReference>
<dbReference type="Pfam" id="PF05593">
    <property type="entry name" value="RHS_repeat"/>
    <property type="match status" value="2"/>
</dbReference>
<dbReference type="NCBIfam" id="TIGR03696">
    <property type="entry name" value="Rhs_assc_core"/>
    <property type="match status" value="1"/>
</dbReference>
<keyword evidence="7" id="KW-1185">Reference proteome</keyword>
<dbReference type="InterPro" id="IPR036844">
    <property type="entry name" value="Hint_dom_sf"/>
</dbReference>
<name>A0ABP7C6W4_9ACTN</name>
<evidence type="ECO:0000256" key="4">
    <source>
        <dbReference type="SAM" id="MobiDB-lite"/>
    </source>
</evidence>
<accession>A0ABP7C6W4</accession>
<dbReference type="InterPro" id="IPR006530">
    <property type="entry name" value="YD"/>
</dbReference>
<dbReference type="InterPro" id="IPR022045">
    <property type="entry name" value="TcdB_toxin_mid/N"/>
</dbReference>
<dbReference type="InterPro" id="IPR031325">
    <property type="entry name" value="RHS_repeat"/>
</dbReference>
<dbReference type="SUPFAM" id="SSF51294">
    <property type="entry name" value="Hedgehog/intein (Hint) domain"/>
    <property type="match status" value="1"/>
</dbReference>
<feature type="region of interest" description="Disordered" evidence="4">
    <location>
        <begin position="1312"/>
        <end position="1360"/>
    </location>
</feature>
<feature type="compositionally biased region" description="Polar residues" evidence="4">
    <location>
        <begin position="1333"/>
        <end position="1342"/>
    </location>
</feature>
<evidence type="ECO:0000313" key="7">
    <source>
        <dbReference type="Proteomes" id="UP001500902"/>
    </source>
</evidence>
<dbReference type="NCBIfam" id="TIGR01643">
    <property type="entry name" value="YD_repeat_2x"/>
    <property type="match status" value="2"/>
</dbReference>
<dbReference type="InterPro" id="IPR006141">
    <property type="entry name" value="Intein_N"/>
</dbReference>
<protein>
    <recommendedName>
        <fullName evidence="5">Hint domain-containing protein</fullName>
    </recommendedName>
</protein>
<dbReference type="Gene3D" id="2.170.16.10">
    <property type="entry name" value="Hedgehog/Intein (Hint) domain"/>
    <property type="match status" value="1"/>
</dbReference>
<keyword evidence="3" id="KW-0843">Virulence</keyword>
<dbReference type="InterPro" id="IPR003587">
    <property type="entry name" value="Hint_dom_N"/>
</dbReference>
<proteinExistence type="predicted"/>
<dbReference type="SMART" id="SM00306">
    <property type="entry name" value="HintN"/>
    <property type="match status" value="1"/>
</dbReference>
<dbReference type="PROSITE" id="PS50817">
    <property type="entry name" value="INTEIN_N_TER"/>
    <property type="match status" value="1"/>
</dbReference>
<sequence>MPPLRPRVHPLAPEFVVISKRMPWLCLAASISLVIPLVVSGTQPRPAEASESASVCVPGPPPQEPRAEQPAFEVAADEAPKTITHDEARLNIGARALDEQTEIGITPLTEAELPALGAGMENVTEGPRSGYRFTPTPFEFEQDITVSLPYDPNEVTATGLTPQDVRTFYYDDQNACWRALERVSVDERTGVVVSRTDHFTIMVNAVLSTPEAPEQASFDPTQIKGIQAADPSTGVSQIGTPTANEQGAARLAYPIELPQGRAGLQPSLAVGYTSSAVGGWMGLGWDLAVPSIGIDTRWGVPRYDAARETETYLMGGEQLTPVAHRAAPRARAEDKVFHRRVEGAFTRIVRRGDSPKTYTWEVTDKSGTTWRYGGEGATLADDAGNVYQWALREVRDLNGNTMRYQHTLVEDAGVNGGSVTGRALYPKKITYTGRGETDGPYSVTFVRDRELGEQRRGDVTIDARGGFKHVLADLLRRVEVRLNDELVRRYDFGYTQGAFHKTLLRTIQQYDAAGKLFADHEFGYFDDIRDAAGRYEAFARVDWTSPDDGLGNGLVNGVRPGAGEAGALNANTSTSAGGHLYVGFGTNDRKTGSVGVKAGFSRSSDEGLLALVDVDGDNLPDKVFRDGDGHVFRKNLSRPGGQPRFAEQTTPLRNLPGIFGETASTRTVGTEAYPGAGAVQLDYVDTISTTERYFSDVNSDGVTDLVNGEGVLFGRVGPDGTPVYGAASDTPVPVGDSEVDGDGLLPDYAADRERRIASFPLVDSLRRWTAPYDGTVRVSGAVRLAEPGGDLPAFARPDGVRVAVQHEGTELWSARIQADDHGEHTPEGTDAVRVRRGEHLYFRVGSVLDGAADEVAWDPRIAYTDVAEAADANGLSLTSYTASADFTLAGRTSKVTAPADGTLTLTGPLTKKAATTDDLTVVITRAGQPVLERRVAAAFTGEVPVDLSLPVTRGQELSWRIKVDSPIDVAAVEWTPTASYAAAGALAGPAAADERFEQQISAPYDIDTYPVSNATAPPRPYTVAEGGTLTVTPQVSVAEGGSGQAVFTVKKRGALLAKHVVELGAEPVPVQVEAAAGDELYFDVTAAAPDAVAGASVLVNGAEAAATVHSPAAEGVYGRPYRGWATVGYNGNGDRATQPVREADLERLEDVKAQLPERVDPAADREAFERDPRIAPPDAILFSPDPAQRRWGSGEESWIAAGTAASSRLGGQSIGLPTAADVSGVRAVPRMSRSQQISLTGGVGGEVGSAGGSVATGTSSGELDYLDMNADGFPDVVGAGGIQYTDPTGVLGATRGDMPDGAVRSARNVAGNANAGSAARTITTGRGQAAPNGDTSANTSAAGNDMPPLGVGGNLGSGSSDAKSDLLDINGDGLPDRVYEDGRAALNLGYRFAAPEPWPGGPLNDAGNDNAGVNIGFNTDFYGFAGGASFNQGDSSSSATLADVNGDGLADRVFAGTPIKVAVNTGNGFAAPVEFGGSLPGLNGDANAKLGAGAYFTVAIGIGLFGIGGYLIINPGADTSTGASRAEQMLRDLNGDGFADHLASTSDDQLTVAANQTGRTNLLKTVTRPLGSTIELDYARDGNTYDQPGSRFVLSSVKTDDGLAGDGPDVQHSTFAYSGGVYDRLEREFLGYGKVVTQHRDRAGQVFRTLTHEFDTGGHYTRGLLTRTATADAGNRLFTETVSAYELRDVATGGPGDGDSTGAAIFPMLVRTDQRWYEGQAEPGKQTRTEMAYDRFGNVTRTVDRGESGEADDVVTTVGYADCGAAYVVGTANSSEVRGGGAVMRRSTSDVDCATGTATRHRAELTDGSDAVTDATYNADGMISTLTQPANHRGQRYKLTYGYDDVTGTYVTSVLDSFGNRSTATHDLRFGRTLVSADVNNQRLVHTYDDAGRLATVTGPHDHGAGKPTVAFEYHPEATVPYAVTRHLDRAGDGTVKADTIDTVTFTDGSGRVVQTKKDATVGGVDMMTVSGRLVFDEFGRTVGQHYPVTEPKGAWNAGNTAFNPAFDTVRPTETGYDVLDRTLRVVLPDQTQTVTAYGFGNDRAGARQFETAVTDAEGNTTRTHTDVREQITSVRQPSAVNGGPPIWTSYAYDPLGRLTRVTDDQNNHTTSAYDRFGRRTTVTSPDAGRTTTGYDLAGNVTSRVTANLAARDKKITYGYDFDRLVSIDYPTFQANDVRYTYGEPGAAHNAAGRLTKIEDAGGVTTRQYGPLGEVVSETKVLPGPGPHAKTFTTGYRYDSFGRVLQLTYPDGEVLTYGYDSGGQVISATGAKGGHTYAYLRSLHYDKFEQRIHMALGNGTATTFTYDAADRSLALVNSTLPTGYAFQHLRYGYDDVGNITRLQNDTDIPGPSTTPKLGGPSTQTYIYDNLHRLTQASGQYTPDVDKTDTYAYRTTYDTINNVVGKHQRHAVVLGNGSEQVQQDTTYTHVYEFAGSRPHAPTEVGPHEMRYDANGNVVDQVSDVLPGKPRRQLVWDEDNRLACVHDHAKNDTRPQDPSACYDRGKPPTVRFTYDDQGQRVVKDGPQTTLYPNQNYTARNETEFKHVFVGTTRVATKAAKPGAAYEKDQFFYHGDQVGSTTFGTDGTGRLAEHVNYFPSGETWVDERPSQQNPYRFSGKELDPETGYYYHGARYYDPRTGLWKSADPVIGDYLDGEGNNGVYNPANLNLYGYGYQNPVQNTDPDGNLVFLVPAAILVGKGVMWGMTAYSAYQGARAVAGTVSDVAEGRKTWQEGATEAGWAVAEAGAEAALGRLRVVERAADWVGNTQVGRRAADWVSDRVGSVTSGNGSVTRRITDCLLNSFTPETEVLMGDGTTKPIAEVEVGDEVLATDPESGRTEPSRVTDLITGDGDKHLVKVTVSGDADGEGGGGGGGTSSITATDGHPFWVADPGRWVDAEDLKPGMLLRTSAGTYVQVESVTAWTAAQRVHNLTVADLHTYYVVAGGTPVLVHNSLPCGPVTYGATAMSEFAIKYRREKGIPSTQNVAVYRVRHADGREEDIPFVNTPFGPHSEAHADTALAGIDPKSVVAVFSERAFCTRAGHECAARMSRYTNAKLSWSFEEDEYAPSAIQRAVWGRGGHP</sequence>
<comment type="caution">
    <text evidence="6">The sequence shown here is derived from an EMBL/GenBank/DDBJ whole genome shotgun (WGS) entry which is preliminary data.</text>
</comment>
<feature type="region of interest" description="Disordered" evidence="4">
    <location>
        <begin position="2860"/>
        <end position="2880"/>
    </location>
</feature>
<dbReference type="CDD" id="cd00081">
    <property type="entry name" value="Hint"/>
    <property type="match status" value="1"/>
</dbReference>
<evidence type="ECO:0000256" key="2">
    <source>
        <dbReference type="ARBA" id="ARBA00022525"/>
    </source>
</evidence>
<dbReference type="Pfam" id="PF14440">
    <property type="entry name" value="XOO_2897-deam"/>
    <property type="match status" value="1"/>
</dbReference>
<dbReference type="InterPro" id="IPR050708">
    <property type="entry name" value="T6SS_VgrG/RHS"/>
</dbReference>
<feature type="domain" description="Hint" evidence="5">
    <location>
        <begin position="2798"/>
        <end position="2908"/>
    </location>
</feature>
<evidence type="ECO:0000259" key="5">
    <source>
        <dbReference type="SMART" id="SM00306"/>
    </source>
</evidence>
<dbReference type="Pfam" id="PF07591">
    <property type="entry name" value="PT-HINT"/>
    <property type="match status" value="1"/>
</dbReference>
<dbReference type="Gene3D" id="2.180.10.10">
    <property type="entry name" value="RHS repeat-associated core"/>
    <property type="match status" value="2"/>
</dbReference>
<dbReference type="Proteomes" id="UP001500902">
    <property type="component" value="Unassembled WGS sequence"/>
</dbReference>
<dbReference type="InterPro" id="IPR003284">
    <property type="entry name" value="Sal_SpvB"/>
</dbReference>
<comment type="subcellular location">
    <subcellularLocation>
        <location evidence="1">Secreted</location>
    </subcellularLocation>
</comment>
<keyword evidence="2" id="KW-0964">Secreted</keyword>